<reference evidence="3" key="1">
    <citation type="submission" date="2023-03" db="EMBL/GenBank/DDBJ databases">
        <authorList>
            <person name="Steffen K."/>
            <person name="Cardenas P."/>
        </authorList>
    </citation>
    <scope>NUCLEOTIDE SEQUENCE</scope>
</reference>
<keyword evidence="4" id="KW-1185">Reference proteome</keyword>
<feature type="domain" description="Fe2OG dioxygenase" evidence="2">
    <location>
        <begin position="96"/>
        <end position="227"/>
    </location>
</feature>
<sequence>MSTEEKLHQLKMNGYCVLEGIIPDDKIDEVRESVVAAQAAHHKKAEAELAKTRSRGHRVGVQGVANLRGIINETQTFAPYLADERIMVLTEVLFGPYVRISCTDCVINYPGNERGYWHSDWPYNQTNATHIPAPYPDTIMHLSTIWMLTPFGPETGGTYIIPGSHRTDDNPSAAGIAGIDPDAPYPTETQVSGPAGSVLLYDSRLWHAVPPNRSDKPRVAVIVRYAPWWLNLNPTQAGNPEHTQMVIETDGKNYDSPLIRSEVYESLPDNVKPLYRHWVET</sequence>
<dbReference type="PANTHER" id="PTHR37563:SF2">
    <property type="entry name" value="PHYTANOYL-COA DIOXYGENASE FAMILY PROTEIN (AFU_ORTHOLOGUE AFUA_2G03330)"/>
    <property type="match status" value="1"/>
</dbReference>
<gene>
    <name evidence="3" type="ORF">GBAR_LOCUS14534</name>
</gene>
<keyword evidence="1" id="KW-0408">Iron</keyword>
<keyword evidence="1" id="KW-0479">Metal-binding</keyword>
<proteinExistence type="inferred from homology"/>
<dbReference type="Pfam" id="PF05721">
    <property type="entry name" value="PhyH"/>
    <property type="match status" value="1"/>
</dbReference>
<dbReference type="InterPro" id="IPR051961">
    <property type="entry name" value="Fungal_Metabolite_Diox"/>
</dbReference>
<dbReference type="SUPFAM" id="SSF51197">
    <property type="entry name" value="Clavaminate synthase-like"/>
    <property type="match status" value="1"/>
</dbReference>
<dbReference type="InterPro" id="IPR008775">
    <property type="entry name" value="Phytyl_CoA_dOase-like"/>
</dbReference>
<dbReference type="GO" id="GO:0046872">
    <property type="term" value="F:metal ion binding"/>
    <property type="evidence" value="ECO:0007669"/>
    <property type="project" value="UniProtKB-KW"/>
</dbReference>
<dbReference type="GO" id="GO:0016491">
    <property type="term" value="F:oxidoreductase activity"/>
    <property type="evidence" value="ECO:0007669"/>
    <property type="project" value="UniProtKB-KW"/>
</dbReference>
<keyword evidence="1" id="KW-0560">Oxidoreductase</keyword>
<evidence type="ECO:0000313" key="3">
    <source>
        <dbReference type="EMBL" id="CAI8025108.1"/>
    </source>
</evidence>
<evidence type="ECO:0000256" key="1">
    <source>
        <dbReference type="RuleBase" id="RU003682"/>
    </source>
</evidence>
<dbReference type="Gene3D" id="2.60.120.620">
    <property type="entry name" value="q2cbj1_9rhob like domain"/>
    <property type="match status" value="1"/>
</dbReference>
<dbReference type="PANTHER" id="PTHR37563">
    <property type="entry name" value="PHYTANOYL-COA DIOXYGENASE FAMILY PROTEIN (AFU_ORTHOLOGUE AFUA_2G03330)"/>
    <property type="match status" value="1"/>
</dbReference>
<dbReference type="InterPro" id="IPR005123">
    <property type="entry name" value="Oxoglu/Fe-dep_dioxygenase_dom"/>
</dbReference>
<comment type="caution">
    <text evidence="3">The sequence shown here is derived from an EMBL/GenBank/DDBJ whole genome shotgun (WGS) entry which is preliminary data.</text>
</comment>
<comment type="similarity">
    <text evidence="1">Belongs to the iron/ascorbate-dependent oxidoreductase family.</text>
</comment>
<evidence type="ECO:0000313" key="4">
    <source>
        <dbReference type="Proteomes" id="UP001174909"/>
    </source>
</evidence>
<name>A0AA35S7W7_GEOBA</name>
<dbReference type="EMBL" id="CASHTH010002119">
    <property type="protein sequence ID" value="CAI8025108.1"/>
    <property type="molecule type" value="Genomic_DNA"/>
</dbReference>
<dbReference type="AlphaFoldDB" id="A0AA35S7W7"/>
<evidence type="ECO:0000259" key="2">
    <source>
        <dbReference type="PROSITE" id="PS51471"/>
    </source>
</evidence>
<accession>A0AA35S7W7</accession>
<protein>
    <submittedName>
        <fullName evidence="3">Uncharacterized protein Mb1539</fullName>
    </submittedName>
</protein>
<organism evidence="3 4">
    <name type="scientific">Geodia barretti</name>
    <name type="common">Barrett's horny sponge</name>
    <dbReference type="NCBI Taxonomy" id="519541"/>
    <lineage>
        <taxon>Eukaryota</taxon>
        <taxon>Metazoa</taxon>
        <taxon>Porifera</taxon>
        <taxon>Demospongiae</taxon>
        <taxon>Heteroscleromorpha</taxon>
        <taxon>Tetractinellida</taxon>
        <taxon>Astrophorina</taxon>
        <taxon>Geodiidae</taxon>
        <taxon>Geodia</taxon>
    </lineage>
</organism>
<dbReference type="Proteomes" id="UP001174909">
    <property type="component" value="Unassembled WGS sequence"/>
</dbReference>
<dbReference type="PROSITE" id="PS51471">
    <property type="entry name" value="FE2OG_OXY"/>
    <property type="match status" value="1"/>
</dbReference>